<dbReference type="OMA" id="SWMPDAK"/>
<keyword evidence="12" id="KW-0964">Secreted</keyword>
<evidence type="ECO:0000256" key="6">
    <source>
        <dbReference type="ARBA" id="ARBA00023085"/>
    </source>
</evidence>
<dbReference type="InterPro" id="IPR033131">
    <property type="entry name" value="Pectinesterase_Asp_AS"/>
</dbReference>
<dbReference type="NCBIfam" id="TIGR01614">
    <property type="entry name" value="PME_inhib"/>
    <property type="match status" value="1"/>
</dbReference>
<dbReference type="EC" id="3.1.1.11" evidence="4 12"/>
<dbReference type="InterPro" id="IPR035513">
    <property type="entry name" value="Invertase/methylesterase_inhib"/>
</dbReference>
<feature type="chain" id="PRO_5038171716" description="Pectinesterase" evidence="12">
    <location>
        <begin position="19"/>
        <end position="568"/>
    </location>
</feature>
<keyword evidence="5 12" id="KW-0378">Hydrolase</keyword>
<comment type="subcellular location">
    <subcellularLocation>
        <location evidence="12">Secreted</location>
        <location evidence="12">Cell wall</location>
    </subcellularLocation>
</comment>
<keyword evidence="12" id="KW-0134">Cell wall</keyword>
<evidence type="ECO:0000259" key="13">
    <source>
        <dbReference type="SMART" id="SM00856"/>
    </source>
</evidence>
<evidence type="ECO:0000313" key="15">
    <source>
        <dbReference type="Proteomes" id="UP000807115"/>
    </source>
</evidence>
<dbReference type="PROSITE" id="PS00503">
    <property type="entry name" value="PECTINESTERASE_2"/>
    <property type="match status" value="1"/>
</dbReference>
<organism evidence="14 15">
    <name type="scientific">Sorghum bicolor</name>
    <name type="common">Sorghum</name>
    <name type="synonym">Sorghum vulgare</name>
    <dbReference type="NCBI Taxonomy" id="4558"/>
    <lineage>
        <taxon>Eukaryota</taxon>
        <taxon>Viridiplantae</taxon>
        <taxon>Streptophyta</taxon>
        <taxon>Embryophyta</taxon>
        <taxon>Tracheophyta</taxon>
        <taxon>Spermatophyta</taxon>
        <taxon>Magnoliopsida</taxon>
        <taxon>Liliopsida</taxon>
        <taxon>Poales</taxon>
        <taxon>Poaceae</taxon>
        <taxon>PACMAD clade</taxon>
        <taxon>Panicoideae</taxon>
        <taxon>Andropogonodae</taxon>
        <taxon>Andropogoneae</taxon>
        <taxon>Sorghinae</taxon>
        <taxon>Sorghum</taxon>
    </lineage>
</organism>
<dbReference type="Pfam" id="PF01095">
    <property type="entry name" value="Pectinesterase"/>
    <property type="match status" value="1"/>
</dbReference>
<keyword evidence="12" id="KW-0961">Cell wall biogenesis/degradation</keyword>
<dbReference type="PROSITE" id="PS00800">
    <property type="entry name" value="PECTINESTERASE_1"/>
    <property type="match status" value="1"/>
</dbReference>
<dbReference type="EMBL" id="CM027680">
    <property type="protein sequence ID" value="KAG0551466.1"/>
    <property type="molecule type" value="Genomic_DNA"/>
</dbReference>
<dbReference type="InterPro" id="IPR011050">
    <property type="entry name" value="Pectin_lyase_fold/virulence"/>
</dbReference>
<dbReference type="AlphaFoldDB" id="A0A921S4J9"/>
<keyword evidence="7" id="KW-1015">Disulfide bond</keyword>
<dbReference type="GO" id="GO:0042545">
    <property type="term" value="P:cell wall modification"/>
    <property type="evidence" value="ECO:0007669"/>
    <property type="project" value="UniProtKB-UniRule"/>
</dbReference>
<dbReference type="Gene3D" id="1.20.140.40">
    <property type="entry name" value="Invertase/pectin methylesterase inhibitor family protein"/>
    <property type="match status" value="1"/>
</dbReference>
<comment type="similarity">
    <text evidence="3">In the C-terminal section; belongs to the pectinesterase family.</text>
</comment>
<reference evidence="14" key="1">
    <citation type="journal article" date="2019" name="BMC Genomics">
        <title>A new reference genome for Sorghum bicolor reveals high levels of sequence similarity between sweet and grain genotypes: implications for the genetics of sugar metabolism.</title>
        <authorList>
            <person name="Cooper E.A."/>
            <person name="Brenton Z.W."/>
            <person name="Flinn B.S."/>
            <person name="Jenkins J."/>
            <person name="Shu S."/>
            <person name="Flowers D."/>
            <person name="Luo F."/>
            <person name="Wang Y."/>
            <person name="Xia P."/>
            <person name="Barry K."/>
            <person name="Daum C."/>
            <person name="Lipzen A."/>
            <person name="Yoshinaga Y."/>
            <person name="Schmutz J."/>
            <person name="Saski C."/>
            <person name="Vermerris W."/>
            <person name="Kresovich S."/>
        </authorList>
    </citation>
    <scope>NUCLEOTIDE SEQUENCE</scope>
</reference>
<dbReference type="OrthoDB" id="2019149at2759"/>
<comment type="pathway">
    <text evidence="1 12">Glycan metabolism; pectin degradation; 2-dehydro-3-deoxy-D-gluconate from pectin: step 1/5.</text>
</comment>
<evidence type="ECO:0000313" key="14">
    <source>
        <dbReference type="EMBL" id="KAG0551466.1"/>
    </source>
</evidence>
<comment type="function">
    <text evidence="10 12">Acts in the modification of cell walls via demethylesterification of cell wall pectin.</text>
</comment>
<dbReference type="Proteomes" id="UP000807115">
    <property type="component" value="Chromosome 1"/>
</dbReference>
<dbReference type="GO" id="GO:0030599">
    <property type="term" value="F:pectinesterase activity"/>
    <property type="evidence" value="ECO:0007669"/>
    <property type="project" value="UniProtKB-UniRule"/>
</dbReference>
<dbReference type="SUPFAM" id="SSF101148">
    <property type="entry name" value="Plant invertase/pectin methylesterase inhibitor"/>
    <property type="match status" value="1"/>
</dbReference>
<evidence type="ECO:0000256" key="12">
    <source>
        <dbReference type="RuleBase" id="RU000589"/>
    </source>
</evidence>
<proteinExistence type="inferred from homology"/>
<dbReference type="GO" id="GO:0045490">
    <property type="term" value="P:pectin catabolic process"/>
    <property type="evidence" value="ECO:0007669"/>
    <property type="project" value="UniProtKB-UniRule"/>
</dbReference>
<feature type="active site" evidence="11">
    <location>
        <position position="394"/>
    </location>
</feature>
<comment type="catalytic activity">
    <reaction evidence="9 12">
        <text>[(1-&gt;4)-alpha-D-galacturonosyl methyl ester](n) + n H2O = [(1-&gt;4)-alpha-D-galacturonosyl](n) + n methanol + n H(+)</text>
        <dbReference type="Rhea" id="RHEA:22380"/>
        <dbReference type="Rhea" id="RHEA-COMP:14570"/>
        <dbReference type="Rhea" id="RHEA-COMP:14573"/>
        <dbReference type="ChEBI" id="CHEBI:15377"/>
        <dbReference type="ChEBI" id="CHEBI:15378"/>
        <dbReference type="ChEBI" id="CHEBI:17790"/>
        <dbReference type="ChEBI" id="CHEBI:140522"/>
        <dbReference type="ChEBI" id="CHEBI:140523"/>
        <dbReference type="EC" id="3.1.1.11"/>
    </reaction>
</comment>
<dbReference type="Pfam" id="PF04043">
    <property type="entry name" value="PMEI"/>
    <property type="match status" value="1"/>
</dbReference>
<dbReference type="KEGG" id="sbi:8084011"/>
<sequence>MKGAVIGASTVLVVAVVATICVVSLRGSGDGDSREEGEMSTSVKSIKSFCQPVDYRETCEKALRAAAGNATSPTDLAKAIFKVTSDRIEKAVRESAVLNELKNDPRTKGALDNCRELLDYAIDDLKTTFDRLGGFEMTNFKSAVDDLRTWLSSALTYQETCLDGFENTTTAAAGKMRRALNSSQELTENILALVDEFSETLANLGIPSFHRRLLADHAGGVPSWMPDAKRRLRKVSPGDKGFKPDVTVAKDGSGDFRTINAALAKVPVKSAATYVMYVKAGTYREYVSVPRNVTNLVMVGDGATKTVITGDKSFMMNITTKDTATMEALGNGFLMRGIGVENTAGAKNHQAVALRVQSDMSAFYECRFDGYQDTLYTHTSRQYYRECVITGTIDFIFGNAQVVFQNCLIQVRKCMDNQQNIVTAQGRKERRSAGGTVIHNCTIEPHPEFEKSAGDGKLRTFLGRPWKEHSRTLYIQSEIGGFIDPKGWLPWLGDFGLSTCYYAEVENRGAGADTSKRVKWRGVKNITYQHALQKYTVESFIQGQHWLPQLGVPFIPGLLPQNQSGRIH</sequence>
<evidence type="ECO:0000256" key="8">
    <source>
        <dbReference type="ARBA" id="ARBA00023180"/>
    </source>
</evidence>
<gene>
    <name evidence="14" type="ORF">BDA96_01G426200</name>
</gene>
<dbReference type="Gramene" id="EER92394">
    <property type="protein sequence ID" value="EER92394"/>
    <property type="gene ID" value="SORBI_3001G400400"/>
</dbReference>
<evidence type="ECO:0000256" key="3">
    <source>
        <dbReference type="ARBA" id="ARBA00007786"/>
    </source>
</evidence>
<dbReference type="GO" id="GO:0004857">
    <property type="term" value="F:enzyme inhibitor activity"/>
    <property type="evidence" value="ECO:0007669"/>
    <property type="project" value="InterPro"/>
</dbReference>
<evidence type="ECO:0000256" key="2">
    <source>
        <dbReference type="ARBA" id="ARBA00006027"/>
    </source>
</evidence>
<evidence type="ECO:0000256" key="10">
    <source>
        <dbReference type="ARBA" id="ARBA00057335"/>
    </source>
</evidence>
<evidence type="ECO:0000256" key="1">
    <source>
        <dbReference type="ARBA" id="ARBA00005184"/>
    </source>
</evidence>
<keyword evidence="12" id="KW-0732">Signal</keyword>
<dbReference type="PANTHER" id="PTHR31707">
    <property type="entry name" value="PECTINESTERASE"/>
    <property type="match status" value="1"/>
</dbReference>
<evidence type="ECO:0000256" key="5">
    <source>
        <dbReference type="ARBA" id="ARBA00022801"/>
    </source>
</evidence>
<dbReference type="Gene3D" id="2.160.20.10">
    <property type="entry name" value="Single-stranded right-handed beta-helix, Pectin lyase-like"/>
    <property type="match status" value="1"/>
</dbReference>
<dbReference type="FunFam" id="2.160.20.10:FF:000001">
    <property type="entry name" value="Pectinesterase"/>
    <property type="match status" value="1"/>
</dbReference>
<dbReference type="InterPro" id="IPR000070">
    <property type="entry name" value="Pectinesterase_cat"/>
</dbReference>
<dbReference type="InterPro" id="IPR012334">
    <property type="entry name" value="Pectin_lyas_fold"/>
</dbReference>
<evidence type="ECO:0000256" key="9">
    <source>
        <dbReference type="ARBA" id="ARBA00047928"/>
    </source>
</evidence>
<feature type="domain" description="Pectinesterase inhibitor" evidence="13">
    <location>
        <begin position="41"/>
        <end position="193"/>
    </location>
</feature>
<keyword evidence="6 12" id="KW-0063">Aspartyl esterase</keyword>
<evidence type="ECO:0000256" key="11">
    <source>
        <dbReference type="PROSITE-ProRule" id="PRU10040"/>
    </source>
</evidence>
<dbReference type="InterPro" id="IPR006501">
    <property type="entry name" value="Pectinesterase_inhib_dom"/>
</dbReference>
<dbReference type="SMART" id="SM00856">
    <property type="entry name" value="PMEI"/>
    <property type="match status" value="1"/>
</dbReference>
<evidence type="ECO:0000256" key="7">
    <source>
        <dbReference type="ARBA" id="ARBA00023157"/>
    </source>
</evidence>
<dbReference type="FunFam" id="1.20.140.40:FF:000001">
    <property type="entry name" value="Pectinesterase"/>
    <property type="match status" value="1"/>
</dbReference>
<dbReference type="SUPFAM" id="SSF51126">
    <property type="entry name" value="Pectin lyase-like"/>
    <property type="match status" value="1"/>
</dbReference>
<accession>A0A921S4J9</accession>
<dbReference type="InterPro" id="IPR018040">
    <property type="entry name" value="Pectinesterase_Tyr_AS"/>
</dbReference>
<dbReference type="CDD" id="cd15798">
    <property type="entry name" value="PMEI-like_3"/>
    <property type="match status" value="1"/>
</dbReference>
<name>A0A921S4J9_SORBI</name>
<reference evidence="14" key="2">
    <citation type="submission" date="2020-10" db="EMBL/GenBank/DDBJ databases">
        <authorList>
            <person name="Cooper E.A."/>
            <person name="Brenton Z.W."/>
            <person name="Flinn B.S."/>
            <person name="Jenkins J."/>
            <person name="Shu S."/>
            <person name="Flowers D."/>
            <person name="Luo F."/>
            <person name="Wang Y."/>
            <person name="Xia P."/>
            <person name="Barry K."/>
            <person name="Daum C."/>
            <person name="Lipzen A."/>
            <person name="Yoshinaga Y."/>
            <person name="Schmutz J."/>
            <person name="Saski C."/>
            <person name="Vermerris W."/>
            <person name="Kresovich S."/>
        </authorList>
    </citation>
    <scope>NUCLEOTIDE SEQUENCE</scope>
</reference>
<evidence type="ECO:0000256" key="4">
    <source>
        <dbReference type="ARBA" id="ARBA00013229"/>
    </source>
</evidence>
<feature type="signal peptide" evidence="12">
    <location>
        <begin position="1"/>
        <end position="18"/>
    </location>
</feature>
<protein>
    <recommendedName>
        <fullName evidence="4 12">Pectinesterase</fullName>
        <ecNumber evidence="4 12">3.1.1.11</ecNumber>
    </recommendedName>
</protein>
<comment type="caution">
    <text evidence="14">The sequence shown here is derived from an EMBL/GenBank/DDBJ whole genome shotgun (WGS) entry which is preliminary data.</text>
</comment>
<comment type="similarity">
    <text evidence="2">In the N-terminal section; belongs to the PMEI family.</text>
</comment>
<keyword evidence="8" id="KW-0325">Glycoprotein</keyword>